<reference evidence="4 5" key="1">
    <citation type="submission" date="2023-08" db="EMBL/GenBank/DDBJ databases">
        <title>Implementing the SeqCode for naming new Mesorhizobium species isolated from Vachellia karroo root nodules.</title>
        <authorList>
            <person name="Van Lill M."/>
        </authorList>
    </citation>
    <scope>NUCLEOTIDE SEQUENCE [LARGE SCALE GENOMIC DNA]</scope>
    <source>
        <strain evidence="4 5">VK2B</strain>
    </source>
</reference>
<feature type="region of interest" description="Disordered" evidence="1">
    <location>
        <begin position="179"/>
        <end position="215"/>
    </location>
</feature>
<feature type="compositionally biased region" description="Low complexity" evidence="1">
    <location>
        <begin position="179"/>
        <end position="191"/>
    </location>
</feature>
<proteinExistence type="predicted"/>
<dbReference type="EMBL" id="JAVIIV010000029">
    <property type="protein sequence ID" value="MDX8489322.1"/>
    <property type="molecule type" value="Genomic_DNA"/>
</dbReference>
<dbReference type="Gene3D" id="1.20.141.10">
    <property type="entry name" value="Chitosanase, subunit A, domain 1"/>
    <property type="match status" value="1"/>
</dbReference>
<dbReference type="InterPro" id="IPR018537">
    <property type="entry name" value="Peptidoglycan-bd_3"/>
</dbReference>
<evidence type="ECO:0000259" key="2">
    <source>
        <dbReference type="Pfam" id="PF05838"/>
    </source>
</evidence>
<name>A0ABU4YU35_9HYPH</name>
<dbReference type="CDD" id="cd13926">
    <property type="entry name" value="N-acetylmuramidase_GH108"/>
    <property type="match status" value="1"/>
</dbReference>
<comment type="caution">
    <text evidence="4">The sequence shown here is derived from an EMBL/GenBank/DDBJ whole genome shotgun (WGS) entry which is preliminary data.</text>
</comment>
<evidence type="ECO:0000259" key="3">
    <source>
        <dbReference type="Pfam" id="PF09374"/>
    </source>
</evidence>
<keyword evidence="4" id="KW-0378">Hydrolase</keyword>
<feature type="domain" description="TtsA-like Glycoside hydrolase family 108" evidence="2">
    <location>
        <begin position="11"/>
        <end position="93"/>
    </location>
</feature>
<feature type="domain" description="Peptidoglycan binding" evidence="3">
    <location>
        <begin position="97"/>
        <end position="155"/>
    </location>
</feature>
<gene>
    <name evidence="4" type="ORF">RFM52_29540</name>
</gene>
<accession>A0ABU4YU35</accession>
<dbReference type="GO" id="GO:0016787">
    <property type="term" value="F:hydrolase activity"/>
    <property type="evidence" value="ECO:0007669"/>
    <property type="project" value="UniProtKB-KW"/>
</dbReference>
<dbReference type="InterPro" id="IPR008565">
    <property type="entry name" value="TtsA-like_GH18_dom"/>
</dbReference>
<evidence type="ECO:0000256" key="1">
    <source>
        <dbReference type="SAM" id="MobiDB-lite"/>
    </source>
</evidence>
<dbReference type="Pfam" id="PF05838">
    <property type="entry name" value="Glyco_hydro_108"/>
    <property type="match status" value="1"/>
</dbReference>
<organism evidence="4 5">
    <name type="scientific">Mesorhizobium humile</name>
    <dbReference type="NCBI Taxonomy" id="3072313"/>
    <lineage>
        <taxon>Bacteria</taxon>
        <taxon>Pseudomonadati</taxon>
        <taxon>Pseudomonadota</taxon>
        <taxon>Alphaproteobacteria</taxon>
        <taxon>Hyphomicrobiales</taxon>
        <taxon>Phyllobacteriaceae</taxon>
        <taxon>Mesorhizobium</taxon>
    </lineage>
</organism>
<evidence type="ECO:0000313" key="4">
    <source>
        <dbReference type="EMBL" id="MDX8489322.1"/>
    </source>
</evidence>
<dbReference type="Pfam" id="PF09374">
    <property type="entry name" value="PG_binding_3"/>
    <property type="match status" value="1"/>
</dbReference>
<dbReference type="SUPFAM" id="SSF53955">
    <property type="entry name" value="Lysozyme-like"/>
    <property type="match status" value="1"/>
</dbReference>
<feature type="compositionally biased region" description="Low complexity" evidence="1">
    <location>
        <begin position="203"/>
        <end position="215"/>
    </location>
</feature>
<keyword evidence="5" id="KW-1185">Reference proteome</keyword>
<sequence>MDRNFARALSLVLKSEGGWSDNPADPGGATMRGVTLANFRRYVKANATKADLRAISDAQVATVYRRFYWDAVAGADLPAGVDYAVFDFAVNSGPGRAAKYLQAVLGVVQDGRIGPATLAAAGAKPAGVVIDALCDARLAFLEKLPTWPIFGRGWSARVSSVRRQALLMSAAPLTTTVSAPTAPASADGAAPTAPPWDAGPHASGGAPATPPKSASPTKATGILALIALALGSLAAWATHLPCNLFGVFCQ</sequence>
<dbReference type="InterPro" id="IPR023346">
    <property type="entry name" value="Lysozyme-like_dom_sf"/>
</dbReference>
<evidence type="ECO:0000313" key="5">
    <source>
        <dbReference type="Proteomes" id="UP001280156"/>
    </source>
</evidence>
<protein>
    <submittedName>
        <fullName evidence="4">Glycosyl hydrolase 108 family protein</fullName>
    </submittedName>
</protein>
<dbReference type="RefSeq" id="WP_320298343.1">
    <property type="nucleotide sequence ID" value="NZ_JAVIIU010000016.1"/>
</dbReference>
<dbReference type="Proteomes" id="UP001280156">
    <property type="component" value="Unassembled WGS sequence"/>
</dbReference>